<accession>A0A167WX98</accession>
<evidence type="ECO:0000313" key="2">
    <source>
        <dbReference type="Proteomes" id="UP000076874"/>
    </source>
</evidence>
<sequence>MIREQLGSGAILHDQASGDGNYSIPHLTSQVPPGKKVCAVIALMRSAYGAVRVAGDLNLPYENVVTGLDADDEQYLIILEGEQRCHILGSSAYRLVTR</sequence>
<dbReference type="AlphaFoldDB" id="A0A167WX98"/>
<dbReference type="EMBL" id="AZHD01000004">
    <property type="protein sequence ID" value="OAA64286.1"/>
    <property type="molecule type" value="Genomic_DNA"/>
</dbReference>
<evidence type="ECO:0000313" key="1">
    <source>
        <dbReference type="EMBL" id="OAA64286.1"/>
    </source>
</evidence>
<dbReference type="Proteomes" id="UP000076874">
    <property type="component" value="Unassembled WGS sequence"/>
</dbReference>
<comment type="caution">
    <text evidence="1">The sequence shown here is derived from an EMBL/GenBank/DDBJ whole genome shotgun (WGS) entry which is preliminary data.</text>
</comment>
<name>A0A167WX98_9HYPO</name>
<keyword evidence="2" id="KW-1185">Reference proteome</keyword>
<gene>
    <name evidence="1" type="ORF">SPI_02933</name>
</gene>
<organism evidence="1 2">
    <name type="scientific">Niveomyces insectorum RCEF 264</name>
    <dbReference type="NCBI Taxonomy" id="1081102"/>
    <lineage>
        <taxon>Eukaryota</taxon>
        <taxon>Fungi</taxon>
        <taxon>Dikarya</taxon>
        <taxon>Ascomycota</taxon>
        <taxon>Pezizomycotina</taxon>
        <taxon>Sordariomycetes</taxon>
        <taxon>Hypocreomycetidae</taxon>
        <taxon>Hypocreales</taxon>
        <taxon>Cordycipitaceae</taxon>
        <taxon>Niveomyces</taxon>
    </lineage>
</organism>
<reference evidence="1 2" key="1">
    <citation type="journal article" date="2016" name="Genome Biol. Evol.">
        <title>Divergent and convergent evolution of fungal pathogenicity.</title>
        <authorList>
            <person name="Shang Y."/>
            <person name="Xiao G."/>
            <person name="Zheng P."/>
            <person name="Cen K."/>
            <person name="Zhan S."/>
            <person name="Wang C."/>
        </authorList>
    </citation>
    <scope>NUCLEOTIDE SEQUENCE [LARGE SCALE GENOMIC DNA]</scope>
    <source>
        <strain evidence="1 2">RCEF 264</strain>
    </source>
</reference>
<protein>
    <submittedName>
        <fullName evidence="1">Uncharacterized protein</fullName>
    </submittedName>
</protein>
<proteinExistence type="predicted"/>